<keyword evidence="4 9" id="KW-0547">Nucleotide-binding</keyword>
<protein>
    <recommendedName>
        <fullName evidence="9">tRNA-specific 2-thiouridylase MnmA</fullName>
        <ecNumber evidence="9">2.8.1.13</ecNumber>
    </recommendedName>
</protein>
<feature type="region of interest" description="Interaction with target base in tRNA" evidence="9">
    <location>
        <begin position="95"/>
        <end position="97"/>
    </location>
</feature>
<dbReference type="InterPro" id="IPR046885">
    <property type="entry name" value="MnmA-like_C"/>
</dbReference>
<feature type="domain" description="tRNA-specific 2-thiouridylase MnmA-like C-terminal" evidence="10">
    <location>
        <begin position="327"/>
        <end position="398"/>
    </location>
</feature>
<dbReference type="GO" id="GO:0005737">
    <property type="term" value="C:cytoplasm"/>
    <property type="evidence" value="ECO:0007669"/>
    <property type="project" value="UniProtKB-SubCell"/>
</dbReference>
<evidence type="ECO:0000313" key="12">
    <source>
        <dbReference type="EMBL" id="EAQ50727.1"/>
    </source>
</evidence>
<reference evidence="12 13" key="1">
    <citation type="journal article" date="2007" name="Nature">
        <title>Light stimulates growth of proteorhodopsin-containing marine Flavobacteria.</title>
        <authorList>
            <person name="Gomez-Consarnau L."/>
            <person name="Gonzalez J.M."/>
            <person name="Coll-Llado M."/>
            <person name="Gourdon P."/>
            <person name="Pascher T."/>
            <person name="Neutze R."/>
            <person name="Pedros-Alio C."/>
            <person name="Pinhassi J."/>
        </authorList>
    </citation>
    <scope>NUCLEOTIDE SEQUENCE [LARGE SCALE GENOMIC DNA]</scope>
    <source>
        <strain evidence="12 13">MED217</strain>
    </source>
</reference>
<proteinExistence type="inferred from homology"/>
<dbReference type="NCBIfam" id="TIGR00420">
    <property type="entry name" value="trmU"/>
    <property type="match status" value="1"/>
</dbReference>
<feature type="site" description="Interaction with tRNA" evidence="9">
    <location>
        <position position="382"/>
    </location>
</feature>
<feature type="active site" description="Nucleophile" evidence="9">
    <location>
        <position position="100"/>
    </location>
</feature>
<dbReference type="PANTHER" id="PTHR11933:SF5">
    <property type="entry name" value="MITOCHONDRIAL TRNA-SPECIFIC 2-THIOURIDYLASE 1"/>
    <property type="match status" value="1"/>
</dbReference>
<dbReference type="GO" id="GO:0000049">
    <property type="term" value="F:tRNA binding"/>
    <property type="evidence" value="ECO:0007669"/>
    <property type="project" value="UniProtKB-KW"/>
</dbReference>
<dbReference type="Pfam" id="PF03054">
    <property type="entry name" value="tRNA_Me_trans"/>
    <property type="match status" value="1"/>
</dbReference>
<evidence type="ECO:0000256" key="2">
    <source>
        <dbReference type="ARBA" id="ARBA00022679"/>
    </source>
</evidence>
<dbReference type="Pfam" id="PF20259">
    <property type="entry name" value="tRNA_Me_trans_M"/>
    <property type="match status" value="1"/>
</dbReference>
<feature type="active site" description="Cysteine persulfide intermediate" evidence="9">
    <location>
        <position position="200"/>
    </location>
</feature>
<comment type="caution">
    <text evidence="12">The sequence shown here is derived from an EMBL/GenBank/DDBJ whole genome shotgun (WGS) entry which is preliminary data.</text>
</comment>
<evidence type="ECO:0000256" key="1">
    <source>
        <dbReference type="ARBA" id="ARBA00022555"/>
    </source>
</evidence>
<dbReference type="Gene3D" id="2.40.30.10">
    <property type="entry name" value="Translation factors"/>
    <property type="match status" value="1"/>
</dbReference>
<dbReference type="CDD" id="cd01998">
    <property type="entry name" value="MnmA_TRMU-like"/>
    <property type="match status" value="1"/>
</dbReference>
<dbReference type="InterPro" id="IPR023382">
    <property type="entry name" value="MnmA-like_central_sf"/>
</dbReference>
<dbReference type="eggNOG" id="COG0482">
    <property type="taxonomic scope" value="Bacteria"/>
</dbReference>
<dbReference type="GO" id="GO:0002143">
    <property type="term" value="P:tRNA wobble position uridine thiolation"/>
    <property type="evidence" value="ECO:0007669"/>
    <property type="project" value="TreeGrafter"/>
</dbReference>
<dbReference type="GO" id="GO:0103016">
    <property type="term" value="F:tRNA-uridine 2-sulfurtransferase activity"/>
    <property type="evidence" value="ECO:0007669"/>
    <property type="project" value="UniProtKB-EC"/>
</dbReference>
<dbReference type="Proteomes" id="UP000001601">
    <property type="component" value="Unassembled WGS sequence"/>
</dbReference>
<dbReference type="Gene3D" id="3.40.50.620">
    <property type="entry name" value="HUPs"/>
    <property type="match status" value="1"/>
</dbReference>
<evidence type="ECO:0000259" key="11">
    <source>
        <dbReference type="Pfam" id="PF20259"/>
    </source>
</evidence>
<dbReference type="FunFam" id="2.30.30.280:FF:000001">
    <property type="entry name" value="tRNA-specific 2-thiouridylase MnmA"/>
    <property type="match status" value="1"/>
</dbReference>
<comment type="subcellular location">
    <subcellularLocation>
        <location evidence="9">Cytoplasm</location>
    </subcellularLocation>
</comment>
<name>A3XGM4_LEEBM</name>
<evidence type="ECO:0000256" key="3">
    <source>
        <dbReference type="ARBA" id="ARBA00022694"/>
    </source>
</evidence>
<dbReference type="AlphaFoldDB" id="A3XGM4"/>
<comment type="similarity">
    <text evidence="9">Belongs to the MnmA/TRMU family.</text>
</comment>
<sequence length="399" mass="44624">MKTVVVGLSGGVDSSVSAYLLKEAGYNVIGLFMKNWHDDSVTISDECPWLDDSNDAMLVAEKLGIPFQTVDLSEQYKERIVDYMFWEYEMGRTPNPDVLCNREIKFDVFMKIALDLGADYVATGHYCQRGETEIDGKPVYQLLAGADANKDQSYFLCQLSQEQLAKTLFPIGHLQKSEVRKIAKAQDLVTAEKKDSQGLCFIGKVRLPDFLQQKLKPKEGVIVEIPAERAQEKINDFQEANDSDVAVTDVAVLAKKPKYSIAEGKVVGKHQGAHYFTKGQRKGLAVGGTPEPLFVIDTDVEENVIYTGQGKNHPGLLRSALFVQEDEVHYIREDLKLQEGEVVETKARIRYRQPLEKAWLHKVEDGLFVSFENPQSAISEGQFVAWYDGDECLGSGVIS</sequence>
<dbReference type="GO" id="GO:0005524">
    <property type="term" value="F:ATP binding"/>
    <property type="evidence" value="ECO:0007669"/>
    <property type="project" value="UniProtKB-KW"/>
</dbReference>
<evidence type="ECO:0000256" key="4">
    <source>
        <dbReference type="ARBA" id="ARBA00022741"/>
    </source>
</evidence>
<gene>
    <name evidence="9" type="primary">mnmA</name>
    <name evidence="12" type="ORF">MED217_14330</name>
</gene>
<feature type="region of interest" description="Interaction with tRNA" evidence="9">
    <location>
        <begin position="150"/>
        <end position="152"/>
    </location>
</feature>
<dbReference type="Pfam" id="PF20258">
    <property type="entry name" value="tRNA_Me_trans_C"/>
    <property type="match status" value="1"/>
</dbReference>
<dbReference type="NCBIfam" id="NF001138">
    <property type="entry name" value="PRK00143.1"/>
    <property type="match status" value="1"/>
</dbReference>
<feature type="domain" description="tRNA-specific 2-thiouridylase MnmA-like central" evidence="11">
    <location>
        <begin position="260"/>
        <end position="308"/>
    </location>
</feature>
<dbReference type="PANTHER" id="PTHR11933">
    <property type="entry name" value="TRNA 5-METHYLAMINOMETHYL-2-THIOURIDYLATE -METHYLTRANSFERASE"/>
    <property type="match status" value="1"/>
</dbReference>
<evidence type="ECO:0000256" key="5">
    <source>
        <dbReference type="ARBA" id="ARBA00022840"/>
    </source>
</evidence>
<comment type="function">
    <text evidence="9">Catalyzes the 2-thiolation of uridine at the wobble position (U34) of tRNA, leading to the formation of s(2)U34.</text>
</comment>
<dbReference type="RefSeq" id="WP_009781219.1">
    <property type="nucleotide sequence ID" value="NZ_CH672395.1"/>
</dbReference>
<keyword evidence="7" id="KW-1015">Disulfide bond</keyword>
<feature type="binding site" evidence="9">
    <location>
        <position position="33"/>
    </location>
    <ligand>
        <name>ATP</name>
        <dbReference type="ChEBI" id="CHEBI:30616"/>
    </ligand>
</feature>
<feature type="binding site" evidence="9">
    <location>
        <begin position="7"/>
        <end position="14"/>
    </location>
    <ligand>
        <name>ATP</name>
        <dbReference type="ChEBI" id="CHEBI:30616"/>
    </ligand>
</feature>
<accession>A3XGM4</accession>
<dbReference type="HAMAP" id="MF_00144">
    <property type="entry name" value="tRNA_thiouridyl_MnmA"/>
    <property type="match status" value="1"/>
</dbReference>
<evidence type="ECO:0000256" key="7">
    <source>
        <dbReference type="ARBA" id="ARBA00023157"/>
    </source>
</evidence>
<evidence type="ECO:0000259" key="10">
    <source>
        <dbReference type="Pfam" id="PF20258"/>
    </source>
</evidence>
<feature type="region of interest" description="Interaction with tRNA" evidence="9">
    <location>
        <begin position="350"/>
        <end position="351"/>
    </location>
</feature>
<dbReference type="FunFam" id="3.40.50.620:FF:000115">
    <property type="entry name" value="tRNA-specific 2-thiouridylase MnmA"/>
    <property type="match status" value="1"/>
</dbReference>
<dbReference type="InterPro" id="IPR014729">
    <property type="entry name" value="Rossmann-like_a/b/a_fold"/>
</dbReference>
<dbReference type="SUPFAM" id="SSF52402">
    <property type="entry name" value="Adenine nucleotide alpha hydrolases-like"/>
    <property type="match status" value="1"/>
</dbReference>
<dbReference type="EMBL" id="AANC01000001">
    <property type="protein sequence ID" value="EAQ50727.1"/>
    <property type="molecule type" value="Genomic_DNA"/>
</dbReference>
<evidence type="ECO:0000256" key="8">
    <source>
        <dbReference type="ARBA" id="ARBA00051542"/>
    </source>
</evidence>
<dbReference type="GO" id="GO:0008168">
    <property type="term" value="F:methyltransferase activity"/>
    <property type="evidence" value="ECO:0007669"/>
    <property type="project" value="UniProtKB-KW"/>
</dbReference>
<dbReference type="EC" id="2.8.1.13" evidence="9"/>
<keyword evidence="9" id="KW-0963">Cytoplasm</keyword>
<keyword evidence="2 9" id="KW-0808">Transferase</keyword>
<dbReference type="HOGENOM" id="CLU_035188_1_0_10"/>
<evidence type="ECO:0000313" key="13">
    <source>
        <dbReference type="Proteomes" id="UP000001601"/>
    </source>
</evidence>
<evidence type="ECO:0000256" key="6">
    <source>
        <dbReference type="ARBA" id="ARBA00022884"/>
    </source>
</evidence>
<evidence type="ECO:0000256" key="9">
    <source>
        <dbReference type="HAMAP-Rule" id="MF_00144"/>
    </source>
</evidence>
<feature type="site" description="Interaction with tRNA" evidence="9">
    <location>
        <position position="125"/>
    </location>
</feature>
<keyword evidence="6 9" id="KW-0694">RNA-binding</keyword>
<dbReference type="GO" id="GO:0032259">
    <property type="term" value="P:methylation"/>
    <property type="evidence" value="ECO:0007669"/>
    <property type="project" value="UniProtKB-KW"/>
</dbReference>
<keyword evidence="3 9" id="KW-0819">tRNA processing</keyword>
<dbReference type="OrthoDB" id="9800696at2"/>
<organism evidence="12 13">
    <name type="scientific">Leeuwenhoekiella blandensis (strain CECT 7118 / CCUG 51940 / KCTC 22103 / MED217)</name>
    <name type="common">Flavobacterium sp. (strain MED217)</name>
    <dbReference type="NCBI Taxonomy" id="398720"/>
    <lineage>
        <taxon>Bacteria</taxon>
        <taxon>Pseudomonadati</taxon>
        <taxon>Bacteroidota</taxon>
        <taxon>Flavobacteriia</taxon>
        <taxon>Flavobacteriales</taxon>
        <taxon>Flavobacteriaceae</taxon>
        <taxon>Leeuwenhoekiella</taxon>
    </lineage>
</organism>
<keyword evidence="13" id="KW-1185">Reference proteome</keyword>
<keyword evidence="12" id="KW-0489">Methyltransferase</keyword>
<comment type="caution">
    <text evidence="9">Lacks conserved residue(s) required for the propagation of feature annotation.</text>
</comment>
<dbReference type="InterPro" id="IPR046884">
    <property type="entry name" value="MnmA-like_central"/>
</dbReference>
<feature type="binding site" evidence="9">
    <location>
        <position position="124"/>
    </location>
    <ligand>
        <name>ATP</name>
        <dbReference type="ChEBI" id="CHEBI:30616"/>
    </ligand>
</feature>
<comment type="catalytic activity">
    <reaction evidence="8 9">
        <text>S-sulfanyl-L-cysteinyl-[protein] + uridine(34) in tRNA + AH2 + ATP = 2-thiouridine(34) in tRNA + L-cysteinyl-[protein] + A + AMP + diphosphate + H(+)</text>
        <dbReference type="Rhea" id="RHEA:47032"/>
        <dbReference type="Rhea" id="RHEA-COMP:10131"/>
        <dbReference type="Rhea" id="RHEA-COMP:11726"/>
        <dbReference type="Rhea" id="RHEA-COMP:11727"/>
        <dbReference type="Rhea" id="RHEA-COMP:11728"/>
        <dbReference type="ChEBI" id="CHEBI:13193"/>
        <dbReference type="ChEBI" id="CHEBI:15378"/>
        <dbReference type="ChEBI" id="CHEBI:17499"/>
        <dbReference type="ChEBI" id="CHEBI:29950"/>
        <dbReference type="ChEBI" id="CHEBI:30616"/>
        <dbReference type="ChEBI" id="CHEBI:33019"/>
        <dbReference type="ChEBI" id="CHEBI:61963"/>
        <dbReference type="ChEBI" id="CHEBI:65315"/>
        <dbReference type="ChEBI" id="CHEBI:87170"/>
        <dbReference type="ChEBI" id="CHEBI:456215"/>
        <dbReference type="EC" id="2.8.1.13"/>
    </reaction>
</comment>
<dbReference type="InterPro" id="IPR004506">
    <property type="entry name" value="MnmA-like"/>
</dbReference>
<dbReference type="Gene3D" id="2.30.30.280">
    <property type="entry name" value="Adenine nucleotide alpha hydrolases-like domains"/>
    <property type="match status" value="1"/>
</dbReference>
<keyword evidence="5 9" id="KW-0067">ATP-binding</keyword>
<dbReference type="STRING" id="398720.MED217_14330"/>
<keyword evidence="1 9" id="KW-0820">tRNA-binding</keyword>